<keyword evidence="4" id="KW-1185">Reference proteome</keyword>
<accession>A0A4U5TNG4</accession>
<keyword evidence="1 3" id="KW-0436">Ligase</keyword>
<dbReference type="NCBIfam" id="TIGR00121">
    <property type="entry name" value="birA_ligase"/>
    <property type="match status" value="1"/>
</dbReference>
<dbReference type="Proteomes" id="UP000306552">
    <property type="component" value="Unassembled WGS sequence"/>
</dbReference>
<dbReference type="OrthoDB" id="9807064at2"/>
<dbReference type="EC" id="6.3.4.15" evidence="3"/>
<gene>
    <name evidence="3" type="ORF">FCN74_11175</name>
</gene>
<dbReference type="PROSITE" id="PS51733">
    <property type="entry name" value="BPL_LPL_CATALYTIC"/>
    <property type="match status" value="1"/>
</dbReference>
<dbReference type="PANTHER" id="PTHR12835">
    <property type="entry name" value="BIOTIN PROTEIN LIGASE"/>
    <property type="match status" value="1"/>
</dbReference>
<protein>
    <submittedName>
        <fullName evidence="3">Biotin--[acetyl-CoA-carboxylase] ligase</fullName>
        <ecNumber evidence="3">6.3.4.15</ecNumber>
    </submittedName>
</protein>
<feature type="domain" description="BPL/LPL catalytic" evidence="2">
    <location>
        <begin position="1"/>
        <end position="176"/>
    </location>
</feature>
<evidence type="ECO:0000313" key="3">
    <source>
        <dbReference type="EMBL" id="TKS55507.1"/>
    </source>
</evidence>
<comment type="caution">
    <text evidence="3">The sequence shown here is derived from an EMBL/GenBank/DDBJ whole genome shotgun (WGS) entry which is preliminary data.</text>
</comment>
<sequence length="242" mass="27691">MNIVKVDATTSTNALAKVLNKDKTENAFCVSAEFQTEGRGQLNSQWQSSRSENLMFTVVFNDLDLEIENQFVLNAMVCLRILKVLKSNNIPNIRFKWPNDILSDQFKICGILIENTLNKNLIKSSYVGVGLNVNQSYFENLPQASSLKNIIQESVDRHQLLQALIEELETIPEALKTYSPQHIINTYKQNLYNFERDSIFTLASGESHTGKITDVQLDGKLCVEFKSRKQSYFNHKEISQQY</sequence>
<dbReference type="Gene3D" id="3.30.930.10">
    <property type="entry name" value="Bira Bifunctional Protein, Domain 2"/>
    <property type="match status" value="1"/>
</dbReference>
<proteinExistence type="predicted"/>
<dbReference type="AlphaFoldDB" id="A0A4U5TNG4"/>
<dbReference type="PANTHER" id="PTHR12835:SF5">
    <property type="entry name" value="BIOTIN--PROTEIN LIGASE"/>
    <property type="match status" value="1"/>
</dbReference>
<dbReference type="InterPro" id="IPR045864">
    <property type="entry name" value="aa-tRNA-synth_II/BPL/LPL"/>
</dbReference>
<organism evidence="3 4">
    <name type="scientific">Mesohalobacter halotolerans</name>
    <dbReference type="NCBI Taxonomy" id="1883405"/>
    <lineage>
        <taxon>Bacteria</taxon>
        <taxon>Pseudomonadati</taxon>
        <taxon>Bacteroidota</taxon>
        <taxon>Flavobacteriia</taxon>
        <taxon>Flavobacteriales</taxon>
        <taxon>Flavobacteriaceae</taxon>
        <taxon>Mesohalobacter</taxon>
    </lineage>
</organism>
<reference evidence="3 4" key="1">
    <citation type="submission" date="2019-04" db="EMBL/GenBank/DDBJ databases">
        <title>Psychroflexus halotolerans sp. nov., isolated from a marine solar saltern.</title>
        <authorList>
            <person name="Feng X."/>
        </authorList>
    </citation>
    <scope>NUCLEOTIDE SEQUENCE [LARGE SCALE GENOMIC DNA]</scope>
    <source>
        <strain evidence="3 4">WDS2C27</strain>
    </source>
</reference>
<evidence type="ECO:0000313" key="4">
    <source>
        <dbReference type="Proteomes" id="UP000306552"/>
    </source>
</evidence>
<dbReference type="EMBL" id="SWMU01000005">
    <property type="protein sequence ID" value="TKS55507.1"/>
    <property type="molecule type" value="Genomic_DNA"/>
</dbReference>
<evidence type="ECO:0000256" key="1">
    <source>
        <dbReference type="ARBA" id="ARBA00022598"/>
    </source>
</evidence>
<dbReference type="CDD" id="cd16442">
    <property type="entry name" value="BPL"/>
    <property type="match status" value="1"/>
</dbReference>
<name>A0A4U5TNG4_9FLAO</name>
<dbReference type="InterPro" id="IPR004408">
    <property type="entry name" value="Biotin_CoA_COase_ligase"/>
</dbReference>
<dbReference type="InterPro" id="IPR004143">
    <property type="entry name" value="BPL_LPL_catalytic"/>
</dbReference>
<dbReference type="GO" id="GO:0005737">
    <property type="term" value="C:cytoplasm"/>
    <property type="evidence" value="ECO:0007669"/>
    <property type="project" value="TreeGrafter"/>
</dbReference>
<dbReference type="Pfam" id="PF03099">
    <property type="entry name" value="BPL_LplA_LipB"/>
    <property type="match status" value="1"/>
</dbReference>
<dbReference type="SUPFAM" id="SSF55681">
    <property type="entry name" value="Class II aaRS and biotin synthetases"/>
    <property type="match status" value="1"/>
</dbReference>
<evidence type="ECO:0000259" key="2">
    <source>
        <dbReference type="PROSITE" id="PS51733"/>
    </source>
</evidence>
<dbReference type="RefSeq" id="WP_138932692.1">
    <property type="nucleotide sequence ID" value="NZ_SWMU01000005.1"/>
</dbReference>
<dbReference type="GO" id="GO:0004077">
    <property type="term" value="F:biotin--[biotin carboxyl-carrier protein] ligase activity"/>
    <property type="evidence" value="ECO:0007669"/>
    <property type="project" value="UniProtKB-EC"/>
</dbReference>